<feature type="domain" description="DUF4097" evidence="2">
    <location>
        <begin position="62"/>
        <end position="283"/>
    </location>
</feature>
<gene>
    <name evidence="3" type="ORF">HZA61_02340</name>
</gene>
<proteinExistence type="predicted"/>
<feature type="chain" id="PRO_5037205278" evidence="1">
    <location>
        <begin position="24"/>
        <end position="288"/>
    </location>
</feature>
<sequence length="288" mass="30512">MRFATLAAALLATATLAATDASARVWEKTWKVGAEPAVHVNTNDGDIRVVRAADGTVHTRIEYKVRVWGWHSEPREPLIELNQNGDDIRITCRERGNVVVFGGMTEEFTILVEVPAACDLDIRSGDGDVDIAPGQGVLAAHTGDGHIRIEGHRGTLELSSGDGAVDAENVDGSLSATTGDGRVRVSGRFDKLVLRSGDGSLNVSAHRGSKLAEPWDVASGDGPVTVRIPRDLSALLDASTRDGSLHVDLPVDVSGGMTHHTLRGELNGGKTPLRLRTGDGRLTLALSE</sequence>
<dbReference type="Pfam" id="PF13349">
    <property type="entry name" value="DUF4097"/>
    <property type="match status" value="1"/>
</dbReference>
<evidence type="ECO:0000256" key="1">
    <source>
        <dbReference type="SAM" id="SignalP"/>
    </source>
</evidence>
<comment type="caution">
    <text evidence="3">The sequence shown here is derived from an EMBL/GenBank/DDBJ whole genome shotgun (WGS) entry which is preliminary data.</text>
</comment>
<feature type="signal peptide" evidence="1">
    <location>
        <begin position="1"/>
        <end position="23"/>
    </location>
</feature>
<name>A0A933SBB9_UNCEI</name>
<accession>A0A933SBB9</accession>
<evidence type="ECO:0000313" key="4">
    <source>
        <dbReference type="Proteomes" id="UP000696931"/>
    </source>
</evidence>
<keyword evidence="1" id="KW-0732">Signal</keyword>
<protein>
    <submittedName>
        <fullName evidence="3">DUF4097 family beta strand repeat protein</fullName>
    </submittedName>
</protein>
<organism evidence="3 4">
    <name type="scientific">Eiseniibacteriota bacterium</name>
    <dbReference type="NCBI Taxonomy" id="2212470"/>
    <lineage>
        <taxon>Bacteria</taxon>
        <taxon>Candidatus Eiseniibacteriota</taxon>
    </lineage>
</organism>
<dbReference type="InterPro" id="IPR025164">
    <property type="entry name" value="Toastrack_DUF4097"/>
</dbReference>
<reference evidence="3" key="1">
    <citation type="submission" date="2020-07" db="EMBL/GenBank/DDBJ databases">
        <title>Huge and variable diversity of episymbiotic CPR bacteria and DPANN archaea in groundwater ecosystems.</title>
        <authorList>
            <person name="He C.Y."/>
            <person name="Keren R."/>
            <person name="Whittaker M."/>
            <person name="Farag I.F."/>
            <person name="Doudna J."/>
            <person name="Cate J.H.D."/>
            <person name="Banfield J.F."/>
        </authorList>
    </citation>
    <scope>NUCLEOTIDE SEQUENCE</scope>
    <source>
        <strain evidence="3">NC_groundwater_1813_Pr3_B-0.1um_71_17</strain>
    </source>
</reference>
<evidence type="ECO:0000259" key="2">
    <source>
        <dbReference type="Pfam" id="PF13349"/>
    </source>
</evidence>
<dbReference type="EMBL" id="JACRIW010000020">
    <property type="protein sequence ID" value="MBI5168306.1"/>
    <property type="molecule type" value="Genomic_DNA"/>
</dbReference>
<evidence type="ECO:0000313" key="3">
    <source>
        <dbReference type="EMBL" id="MBI5168306.1"/>
    </source>
</evidence>
<dbReference type="Gene3D" id="2.160.20.120">
    <property type="match status" value="1"/>
</dbReference>
<dbReference type="AlphaFoldDB" id="A0A933SBB9"/>
<dbReference type="Proteomes" id="UP000696931">
    <property type="component" value="Unassembled WGS sequence"/>
</dbReference>